<evidence type="ECO:0000256" key="15">
    <source>
        <dbReference type="ARBA" id="ARBA00022723"/>
    </source>
</evidence>
<dbReference type="Pfam" id="PF00069">
    <property type="entry name" value="Pkinase"/>
    <property type="match status" value="1"/>
</dbReference>
<keyword evidence="25" id="KW-0072">Autophagy</keyword>
<dbReference type="InterPro" id="IPR032270">
    <property type="entry name" value="AMPK_C"/>
</dbReference>
<evidence type="ECO:0000313" key="52">
    <source>
        <dbReference type="Proteomes" id="UP001474421"/>
    </source>
</evidence>
<dbReference type="PROSITE" id="PS00107">
    <property type="entry name" value="PROTEIN_KINASE_ATP"/>
    <property type="match status" value="1"/>
</dbReference>
<dbReference type="SMART" id="SM00220">
    <property type="entry name" value="S_TKc"/>
    <property type="match status" value="1"/>
</dbReference>
<keyword evidence="9" id="KW-0444">Lipid biosynthesis</keyword>
<feature type="domain" description="Protein kinase" evidence="50">
    <location>
        <begin position="78"/>
        <end position="330"/>
    </location>
</feature>
<evidence type="ECO:0000256" key="35">
    <source>
        <dbReference type="ARBA" id="ARBA00023242"/>
    </source>
</evidence>
<name>A0AAW1C1W6_CROAD</name>
<dbReference type="FunFam" id="3.30.200.20:FF:000136">
    <property type="entry name" value="Non-specific serine/threonine protein kinase"/>
    <property type="match status" value="1"/>
</dbReference>
<dbReference type="GO" id="GO:0050321">
    <property type="term" value="F:tau-protein kinase activity"/>
    <property type="evidence" value="ECO:0007669"/>
    <property type="project" value="UniProtKB-EC"/>
</dbReference>
<evidence type="ECO:0000256" key="44">
    <source>
        <dbReference type="ARBA" id="ARBA00048878"/>
    </source>
</evidence>
<evidence type="ECO:0000256" key="10">
    <source>
        <dbReference type="ARBA" id="ARBA00022527"/>
    </source>
</evidence>
<evidence type="ECO:0000256" key="28">
    <source>
        <dbReference type="ARBA" id="ARBA00023098"/>
    </source>
</evidence>
<evidence type="ECO:0000256" key="12">
    <source>
        <dbReference type="ARBA" id="ARBA00022553"/>
    </source>
</evidence>
<dbReference type="Gene3D" id="1.10.510.10">
    <property type="entry name" value="Transferase(Phosphotransferase) domain 1"/>
    <property type="match status" value="1"/>
</dbReference>
<keyword evidence="32" id="KW-1207">Sterol metabolism</keyword>
<feature type="compositionally biased region" description="Polar residues" evidence="49">
    <location>
        <begin position="10"/>
        <end position="29"/>
    </location>
</feature>
<feature type="repeat" description="TPR" evidence="47">
    <location>
        <begin position="625"/>
        <end position="658"/>
    </location>
</feature>
<accession>A0AAW1C1W6</accession>
<dbReference type="GO" id="GO:0006325">
    <property type="term" value="P:chromatin organization"/>
    <property type="evidence" value="ECO:0007669"/>
    <property type="project" value="UniProtKB-KW"/>
</dbReference>
<gene>
    <name evidence="51" type="ORF">NXF25_007360</name>
</gene>
<keyword evidence="52" id="KW-1185">Reference proteome</keyword>
<dbReference type="CDD" id="cd14079">
    <property type="entry name" value="STKc_AMPK_alpha"/>
    <property type="match status" value="1"/>
</dbReference>
<dbReference type="InterPro" id="IPR028375">
    <property type="entry name" value="KA1/Ssp2_C"/>
</dbReference>
<dbReference type="GO" id="GO:0046872">
    <property type="term" value="F:metal ion binding"/>
    <property type="evidence" value="ECO:0007669"/>
    <property type="project" value="UniProtKB-KW"/>
</dbReference>
<keyword evidence="26" id="KW-0756">Sterol biosynthesis</keyword>
<comment type="catalytic activity">
    <reaction evidence="41">
        <text>L-seryl-[tau protein] + ATP = O-phospho-L-seryl-[tau protein] + ADP + H(+)</text>
        <dbReference type="Rhea" id="RHEA:12801"/>
        <dbReference type="Rhea" id="RHEA-COMP:13701"/>
        <dbReference type="Rhea" id="RHEA-COMP:13702"/>
        <dbReference type="ChEBI" id="CHEBI:15378"/>
        <dbReference type="ChEBI" id="CHEBI:29999"/>
        <dbReference type="ChEBI" id="CHEBI:30616"/>
        <dbReference type="ChEBI" id="CHEBI:83421"/>
        <dbReference type="ChEBI" id="CHEBI:456216"/>
        <dbReference type="EC" id="2.7.11.26"/>
    </reaction>
</comment>
<dbReference type="Gene3D" id="3.30.200.20">
    <property type="entry name" value="Phosphorylase Kinase, domain 1"/>
    <property type="match status" value="1"/>
</dbReference>
<dbReference type="Pfam" id="PF16579">
    <property type="entry name" value="AdenylateSensor"/>
    <property type="match status" value="1"/>
</dbReference>
<evidence type="ECO:0000256" key="22">
    <source>
        <dbReference type="ARBA" id="ARBA00022843"/>
    </source>
</evidence>
<comment type="catalytic activity">
    <reaction evidence="40">
        <text>L-threonyl-[protein] + ATP = O-phospho-L-threonyl-[protein] + ADP + H(+)</text>
        <dbReference type="Rhea" id="RHEA:46608"/>
        <dbReference type="Rhea" id="RHEA-COMP:11060"/>
        <dbReference type="Rhea" id="RHEA-COMP:11605"/>
        <dbReference type="ChEBI" id="CHEBI:15378"/>
        <dbReference type="ChEBI" id="CHEBI:30013"/>
        <dbReference type="ChEBI" id="CHEBI:30616"/>
        <dbReference type="ChEBI" id="CHEBI:61977"/>
        <dbReference type="ChEBI" id="CHEBI:456216"/>
        <dbReference type="EC" id="2.7.11.1"/>
    </reaction>
</comment>
<dbReference type="GO" id="GO:0047322">
    <property type="term" value="F:[hydroxymethylglutaryl-CoA reductase (NADPH)] kinase activity"/>
    <property type="evidence" value="ECO:0007669"/>
    <property type="project" value="UniProtKB-EC"/>
</dbReference>
<dbReference type="Proteomes" id="UP001474421">
    <property type="component" value="Unassembled WGS sequence"/>
</dbReference>
<comment type="catalytic activity">
    <reaction evidence="42">
        <text>L-seryl-[acetyl-CoA carboxylase] + ATP = O-phospho-L-seryl-[acetyl-CoA carboxylase] + ADP + H(+)</text>
        <dbReference type="Rhea" id="RHEA:20333"/>
        <dbReference type="Rhea" id="RHEA-COMP:13722"/>
        <dbReference type="Rhea" id="RHEA-COMP:13723"/>
        <dbReference type="ChEBI" id="CHEBI:15378"/>
        <dbReference type="ChEBI" id="CHEBI:29999"/>
        <dbReference type="ChEBI" id="CHEBI:30616"/>
        <dbReference type="ChEBI" id="CHEBI:83421"/>
        <dbReference type="ChEBI" id="CHEBI:456216"/>
    </reaction>
</comment>
<keyword evidence="8" id="KW-0963">Cytoplasm</keyword>
<evidence type="ECO:0000256" key="7">
    <source>
        <dbReference type="ARBA" id="ARBA00012513"/>
    </source>
</evidence>
<dbReference type="GO" id="GO:0006914">
    <property type="term" value="P:autophagy"/>
    <property type="evidence" value="ECO:0007669"/>
    <property type="project" value="UniProtKB-KW"/>
</dbReference>
<dbReference type="GO" id="GO:0120025">
    <property type="term" value="C:plasma membrane bounded cell projection"/>
    <property type="evidence" value="ECO:0007669"/>
    <property type="project" value="UniProtKB-ARBA"/>
</dbReference>
<keyword evidence="47" id="KW-0802">TPR repeat</keyword>
<comment type="similarity">
    <text evidence="4">Belongs to the protein kinase superfamily. CAMK Ser/Thr protein kinase family. SNF1 subfamily.</text>
</comment>
<dbReference type="AlphaFoldDB" id="A0AAW1C1W6"/>
<evidence type="ECO:0000256" key="47">
    <source>
        <dbReference type="PROSITE-ProRule" id="PRU00339"/>
    </source>
</evidence>
<evidence type="ECO:0000256" key="19">
    <source>
        <dbReference type="ARBA" id="ARBA00022832"/>
    </source>
</evidence>
<keyword evidence="15" id="KW-0479">Metal-binding</keyword>
<comment type="caution">
    <text evidence="51">The sequence shown here is derived from an EMBL/GenBank/DDBJ whole genome shotgun (WGS) entry which is preliminary data.</text>
</comment>
<keyword evidence="21" id="KW-0460">Magnesium</keyword>
<evidence type="ECO:0000256" key="33">
    <source>
        <dbReference type="ARBA" id="ARBA00023180"/>
    </source>
</evidence>
<evidence type="ECO:0000256" key="43">
    <source>
        <dbReference type="ARBA" id="ARBA00048679"/>
    </source>
</evidence>
<comment type="catalytic activity">
    <reaction evidence="44">
        <text>L-threonyl-[tau protein] + ATP = O-phospho-L-threonyl-[tau protein] + ADP + H(+)</text>
        <dbReference type="Rhea" id="RHEA:53904"/>
        <dbReference type="Rhea" id="RHEA-COMP:13703"/>
        <dbReference type="Rhea" id="RHEA-COMP:13704"/>
        <dbReference type="ChEBI" id="CHEBI:15378"/>
        <dbReference type="ChEBI" id="CHEBI:30013"/>
        <dbReference type="ChEBI" id="CHEBI:30616"/>
        <dbReference type="ChEBI" id="CHEBI:61977"/>
        <dbReference type="ChEBI" id="CHEBI:456216"/>
        <dbReference type="EC" id="2.7.11.26"/>
    </reaction>
</comment>
<dbReference type="CDD" id="cd14403">
    <property type="entry name" value="UBA_AID_AAPK1"/>
    <property type="match status" value="1"/>
</dbReference>
<sequence>MQSKIFPHSVRSTKGNNTLRGTASLSSRWAPSPAPSHYTSGRGDRPGPALVRRLGFRRKMAAADKQKHEHGRVKIGHYILGDTLGVGTFGKVKVGKHELTGHKVAVKILNRQKIRSLDVVGKIRREIQNLKLFRHPHIIKLYQVISTPSDIFMVMEYVSGGELFDYICKNGKLDEKESRRLFQQILSGVDYCHRHMVVHRDLKPENVLLDAHMNAKIADFGLSNMMSDGEFLRTSCGSPNYAAPEVISGRLYAGPEVDIWSSGVILYALLCGTLPFDDDHVPTLFKKICDGIFYTPQYLNSAVISLLKHMLQVDPMKRATVKDIREHEWFKQDLPKYLFPEDPSYSSTMIDDEALKEVCDKFECTEEEVLSCLYNRNHQDPLAVAYHLIIDNRRIMNEAKDFYLATSPPDSFLDDHFSRPHPERVPFLVAEVPRSRHTLDELNPQKSKHQGVRRAKWHLGIRSQSRPNDIMAEVCRAIKQLDYEWKVVNPYYLRVRRKNSVTGTYSKMSLQLYQVDSRTYLLDFRSIDDEIIEGKSGTTTPQRSGSVTNYRSERRYFRVCHFRLVVSLQTKTRKTSLDWEASSFLEWRPLDGRERLDLVDDNEVDWLHEAKRKKGLLLEDCVAQSKHLKDEGAILAENGRYPEAIHKWEEALQLTPEDATLYEMKSQVLMSLHEMFPAVQAAEMAVQRDPHSWEAWQTLGRAQLGLGEITLAIRSFQIALHIYPLNSELWNEDLSWAKKLQQQKKATKTETGTQGAENKTLEEPIPDYDFESDEILAVCSAIAEKEKNTSTSKNVVIVSASGTVETVTEQEESTTLPDGSVFIKAR</sequence>
<keyword evidence="22" id="KW-0832">Ubl conjugation</keyword>
<feature type="binding site" evidence="48">
    <location>
        <position position="107"/>
    </location>
    <ligand>
        <name>ATP</name>
        <dbReference type="ChEBI" id="CHEBI:30616"/>
    </ligand>
</feature>
<evidence type="ECO:0000256" key="41">
    <source>
        <dbReference type="ARBA" id="ARBA00048291"/>
    </source>
</evidence>
<proteinExistence type="inferred from homology"/>
<evidence type="ECO:0000313" key="51">
    <source>
        <dbReference type="EMBL" id="KAK9408586.1"/>
    </source>
</evidence>
<keyword evidence="11" id="KW-0153">Cholesterol metabolism</keyword>
<organism evidence="51 52">
    <name type="scientific">Crotalus adamanteus</name>
    <name type="common">Eastern diamondback rattlesnake</name>
    <dbReference type="NCBI Taxonomy" id="8729"/>
    <lineage>
        <taxon>Eukaryota</taxon>
        <taxon>Metazoa</taxon>
        <taxon>Chordata</taxon>
        <taxon>Craniata</taxon>
        <taxon>Vertebrata</taxon>
        <taxon>Euteleostomi</taxon>
        <taxon>Lepidosauria</taxon>
        <taxon>Squamata</taxon>
        <taxon>Bifurcata</taxon>
        <taxon>Unidentata</taxon>
        <taxon>Episquamata</taxon>
        <taxon>Toxicofera</taxon>
        <taxon>Serpentes</taxon>
        <taxon>Colubroidea</taxon>
        <taxon>Viperidae</taxon>
        <taxon>Crotalinae</taxon>
        <taxon>Crotalus</taxon>
    </lineage>
</organism>
<dbReference type="InterPro" id="IPR049020">
    <property type="entry name" value="PRKAA1/2_AID"/>
</dbReference>
<dbReference type="SUPFAM" id="SSF56112">
    <property type="entry name" value="Protein kinase-like (PK-like)"/>
    <property type="match status" value="1"/>
</dbReference>
<dbReference type="InterPro" id="IPR028797">
    <property type="entry name" value="PRKAA1_UBA"/>
</dbReference>
<evidence type="ECO:0000256" key="8">
    <source>
        <dbReference type="ARBA" id="ARBA00022490"/>
    </source>
</evidence>
<evidence type="ECO:0000256" key="32">
    <source>
        <dbReference type="ARBA" id="ARBA00023166"/>
    </source>
</evidence>
<dbReference type="EMBL" id="JAOTOJ010000002">
    <property type="protein sequence ID" value="KAK9408586.1"/>
    <property type="molecule type" value="Genomic_DNA"/>
</dbReference>
<evidence type="ECO:0000256" key="6">
    <source>
        <dbReference type="ARBA" id="ARBA00012407"/>
    </source>
</evidence>
<evidence type="ECO:0000256" key="24">
    <source>
        <dbReference type="ARBA" id="ARBA00022955"/>
    </source>
</evidence>
<keyword evidence="28" id="KW-0443">Lipid metabolism</keyword>
<evidence type="ECO:0000256" key="16">
    <source>
        <dbReference type="ARBA" id="ARBA00022741"/>
    </source>
</evidence>
<dbReference type="Gene3D" id="1.10.8.10">
    <property type="entry name" value="DNA helicase RuvA subunit, C-terminal domain"/>
    <property type="match status" value="1"/>
</dbReference>
<evidence type="ECO:0000256" key="17">
    <source>
        <dbReference type="ARBA" id="ARBA00022777"/>
    </source>
</evidence>
<dbReference type="GO" id="GO:0005634">
    <property type="term" value="C:nucleus"/>
    <property type="evidence" value="ECO:0007669"/>
    <property type="project" value="UniProtKB-SubCell"/>
</dbReference>
<comment type="catalytic activity">
    <reaction evidence="39">
        <text>L-seryl-[3-hydroxy-3-methylglutaryl-coenzyme A reductase] + ATP = O-phospho-L-seryl-[3-hydroxy-3-methylglutaryl-coenzyme A reductase] + ADP + H(+)</text>
        <dbReference type="Rhea" id="RHEA:23172"/>
        <dbReference type="Rhea" id="RHEA-COMP:13692"/>
        <dbReference type="Rhea" id="RHEA-COMP:13693"/>
        <dbReference type="ChEBI" id="CHEBI:15378"/>
        <dbReference type="ChEBI" id="CHEBI:29999"/>
        <dbReference type="ChEBI" id="CHEBI:30616"/>
        <dbReference type="ChEBI" id="CHEBI:83421"/>
        <dbReference type="ChEBI" id="CHEBI:456216"/>
        <dbReference type="EC" id="2.7.11.31"/>
    </reaction>
</comment>
<evidence type="ECO:0000256" key="2">
    <source>
        <dbReference type="ARBA" id="ARBA00004123"/>
    </source>
</evidence>
<keyword evidence="14" id="KW-0879">Wnt signaling pathway</keyword>
<keyword evidence="30" id="KW-0275">Fatty acid biosynthesis</keyword>
<dbReference type="GO" id="GO:0004679">
    <property type="term" value="F:AMP-activated protein kinase activity"/>
    <property type="evidence" value="ECO:0007669"/>
    <property type="project" value="UniProtKB-ARBA"/>
</dbReference>
<evidence type="ECO:0000256" key="18">
    <source>
        <dbReference type="ARBA" id="ARBA00022778"/>
    </source>
</evidence>
<keyword evidence="27" id="KW-0805">Transcription regulation</keyword>
<dbReference type="Gene3D" id="3.30.310.80">
    <property type="entry name" value="Kinase associated domain 1, KA1"/>
    <property type="match status" value="1"/>
</dbReference>
<keyword evidence="16 48" id="KW-0547">Nucleotide-binding</keyword>
<keyword evidence="35" id="KW-0539">Nucleus</keyword>
<feature type="compositionally biased region" description="Low complexity" evidence="49">
    <location>
        <begin position="747"/>
        <end position="757"/>
    </location>
</feature>
<evidence type="ECO:0000256" key="45">
    <source>
        <dbReference type="ARBA" id="ARBA00049758"/>
    </source>
</evidence>
<dbReference type="GO" id="GO:0048511">
    <property type="term" value="P:rhythmic process"/>
    <property type="evidence" value="ECO:0007669"/>
    <property type="project" value="UniProtKB-KW"/>
</dbReference>
<evidence type="ECO:0000256" key="46">
    <source>
        <dbReference type="ARBA" id="ARBA00049783"/>
    </source>
</evidence>
<evidence type="ECO:0000256" key="49">
    <source>
        <dbReference type="SAM" id="MobiDB-lite"/>
    </source>
</evidence>
<comment type="subunit">
    <text evidence="36">AMPK is a heterotrimer of an alpha catalytic subunit (PRKAA1 or PRKAA2), a beta (PRKAB1 or PRKAB2) and a gamma non-catalytic subunits (PRKAG1, PRKAG2 or PRKAG3). Interacts with FNIP1 and FNIP2.</text>
</comment>
<feature type="repeat" description="TPR" evidence="47">
    <location>
        <begin position="693"/>
        <end position="726"/>
    </location>
</feature>
<evidence type="ECO:0000256" key="36">
    <source>
        <dbReference type="ARBA" id="ARBA00025878"/>
    </source>
</evidence>
<dbReference type="GO" id="GO:0006633">
    <property type="term" value="P:fatty acid biosynthetic process"/>
    <property type="evidence" value="ECO:0007669"/>
    <property type="project" value="UniProtKB-KW"/>
</dbReference>
<evidence type="ECO:0000256" key="37">
    <source>
        <dbReference type="ARBA" id="ARBA00032270"/>
    </source>
</evidence>
<evidence type="ECO:0000256" key="23">
    <source>
        <dbReference type="ARBA" id="ARBA00022853"/>
    </source>
</evidence>
<evidence type="ECO:0000256" key="34">
    <source>
        <dbReference type="ARBA" id="ARBA00023221"/>
    </source>
</evidence>
<keyword evidence="29" id="KW-0090">Biological rhythms</keyword>
<dbReference type="EC" id="2.7.11.31" evidence="5"/>
<dbReference type="PROSITE" id="PS50005">
    <property type="entry name" value="TPR"/>
    <property type="match status" value="2"/>
</dbReference>
<protein>
    <recommendedName>
        <fullName evidence="45">5'-AMP-activated protein kinase catalytic subunit alpha-1</fullName>
        <ecNumber evidence="7">2.7.11.1</ecNumber>
        <ecNumber evidence="6">2.7.11.26</ecNumber>
        <ecNumber evidence="5">2.7.11.31</ecNumber>
    </recommendedName>
    <alternativeName>
        <fullName evidence="37">Acetyl-CoA carboxylase kinase</fullName>
    </alternativeName>
    <alternativeName>
        <fullName evidence="38">Hydroxymethylglutaryl-CoA reductase kinase</fullName>
    </alternativeName>
    <alternativeName>
        <fullName evidence="46">Tau-protein kinase PRKAA1</fullName>
    </alternativeName>
</protein>
<dbReference type="FunFam" id="1.10.8.10:FF:000014">
    <property type="entry name" value="Non-specific serine/threonine protein kinase"/>
    <property type="match status" value="1"/>
</dbReference>
<keyword evidence="24" id="KW-0752">Steroid biosynthesis</keyword>
<dbReference type="Gene3D" id="1.25.40.10">
    <property type="entry name" value="Tetratricopeptide repeat domain"/>
    <property type="match status" value="1"/>
</dbReference>
<comment type="cofactor">
    <cofactor evidence="1">
        <name>Mg(2+)</name>
        <dbReference type="ChEBI" id="CHEBI:18420"/>
    </cofactor>
</comment>
<evidence type="ECO:0000256" key="5">
    <source>
        <dbReference type="ARBA" id="ARBA00012403"/>
    </source>
</evidence>
<evidence type="ECO:0000256" key="39">
    <source>
        <dbReference type="ARBA" id="ARBA00047775"/>
    </source>
</evidence>
<evidence type="ECO:0000259" key="50">
    <source>
        <dbReference type="PROSITE" id="PS50011"/>
    </source>
</evidence>
<feature type="region of interest" description="Disordered" evidence="49">
    <location>
        <begin position="1"/>
        <end position="48"/>
    </location>
</feature>
<evidence type="ECO:0000256" key="29">
    <source>
        <dbReference type="ARBA" id="ARBA00023108"/>
    </source>
</evidence>
<dbReference type="Pfam" id="PF21147">
    <property type="entry name" value="AMPK_alpha_AID"/>
    <property type="match status" value="1"/>
</dbReference>
<dbReference type="InterPro" id="IPR017441">
    <property type="entry name" value="Protein_kinase_ATP_BS"/>
</dbReference>
<dbReference type="GO" id="GO:0035556">
    <property type="term" value="P:intracellular signal transduction"/>
    <property type="evidence" value="ECO:0007669"/>
    <property type="project" value="TreeGrafter"/>
</dbReference>
<dbReference type="GO" id="GO:0016055">
    <property type="term" value="P:Wnt signaling pathway"/>
    <property type="evidence" value="ECO:0007669"/>
    <property type="project" value="UniProtKB-KW"/>
</dbReference>
<keyword evidence="20 48" id="KW-0067">ATP-binding</keyword>
<dbReference type="GO" id="GO:0006695">
    <property type="term" value="P:cholesterol biosynthetic process"/>
    <property type="evidence" value="ECO:0007669"/>
    <property type="project" value="UniProtKB-KW"/>
</dbReference>
<comment type="catalytic activity">
    <reaction evidence="43">
        <text>L-seryl-[protein] + ATP = O-phospho-L-seryl-[protein] + ADP + H(+)</text>
        <dbReference type="Rhea" id="RHEA:17989"/>
        <dbReference type="Rhea" id="RHEA-COMP:9863"/>
        <dbReference type="Rhea" id="RHEA-COMP:11604"/>
        <dbReference type="ChEBI" id="CHEBI:15378"/>
        <dbReference type="ChEBI" id="CHEBI:29999"/>
        <dbReference type="ChEBI" id="CHEBI:30616"/>
        <dbReference type="ChEBI" id="CHEBI:83421"/>
        <dbReference type="ChEBI" id="CHEBI:456216"/>
        <dbReference type="EC" id="2.7.11.1"/>
    </reaction>
</comment>
<dbReference type="InterPro" id="IPR011009">
    <property type="entry name" value="Kinase-like_dom_sf"/>
</dbReference>
<dbReference type="PROSITE" id="PS00108">
    <property type="entry name" value="PROTEIN_KINASE_ST"/>
    <property type="match status" value="1"/>
</dbReference>
<dbReference type="SUPFAM" id="SSF103243">
    <property type="entry name" value="KA1-like"/>
    <property type="match status" value="1"/>
</dbReference>
<keyword evidence="19" id="KW-0276">Fatty acid metabolism</keyword>
<keyword evidence="17 51" id="KW-0418">Kinase</keyword>
<dbReference type="GO" id="GO:0005524">
    <property type="term" value="F:ATP binding"/>
    <property type="evidence" value="ECO:0007669"/>
    <property type="project" value="UniProtKB-UniRule"/>
</dbReference>
<evidence type="ECO:0000256" key="9">
    <source>
        <dbReference type="ARBA" id="ARBA00022516"/>
    </source>
</evidence>
<dbReference type="SUPFAM" id="SSF48452">
    <property type="entry name" value="TPR-like"/>
    <property type="match status" value="1"/>
</dbReference>
<dbReference type="SMART" id="SM00028">
    <property type="entry name" value="TPR"/>
    <property type="match status" value="3"/>
</dbReference>
<evidence type="ECO:0000256" key="3">
    <source>
        <dbReference type="ARBA" id="ARBA00004496"/>
    </source>
</evidence>
<dbReference type="GO" id="GO:0009896">
    <property type="term" value="P:positive regulation of catabolic process"/>
    <property type="evidence" value="ECO:0007669"/>
    <property type="project" value="UniProtKB-ARBA"/>
</dbReference>
<dbReference type="InterPro" id="IPR000719">
    <property type="entry name" value="Prot_kinase_dom"/>
</dbReference>
<keyword evidence="23" id="KW-0156">Chromatin regulator</keyword>
<dbReference type="InterPro" id="IPR011990">
    <property type="entry name" value="TPR-like_helical_dom_sf"/>
</dbReference>
<feature type="region of interest" description="Disordered" evidence="49">
    <location>
        <begin position="745"/>
        <end position="765"/>
    </location>
</feature>
<evidence type="ECO:0000256" key="30">
    <source>
        <dbReference type="ARBA" id="ARBA00023160"/>
    </source>
</evidence>
<evidence type="ECO:0000256" key="21">
    <source>
        <dbReference type="ARBA" id="ARBA00022842"/>
    </source>
</evidence>
<evidence type="ECO:0000256" key="31">
    <source>
        <dbReference type="ARBA" id="ARBA00023163"/>
    </source>
</evidence>
<evidence type="ECO:0000256" key="4">
    <source>
        <dbReference type="ARBA" id="ARBA00006234"/>
    </source>
</evidence>
<evidence type="ECO:0000256" key="11">
    <source>
        <dbReference type="ARBA" id="ARBA00022548"/>
    </source>
</evidence>
<keyword evidence="34" id="KW-0753">Steroid metabolism</keyword>
<dbReference type="FunFam" id="3.30.310.80:FF:000003">
    <property type="entry name" value="Non-specific serine/threonine protein kinase"/>
    <property type="match status" value="1"/>
</dbReference>
<dbReference type="PROSITE" id="PS50011">
    <property type="entry name" value="PROTEIN_KINASE_DOM"/>
    <property type="match status" value="1"/>
</dbReference>
<dbReference type="FunFam" id="1.10.510.10:FF:000079">
    <property type="entry name" value="Non-specific serine/threonine protein kinase"/>
    <property type="match status" value="1"/>
</dbReference>
<dbReference type="InterPro" id="IPR019734">
    <property type="entry name" value="TPR_rpt"/>
</dbReference>
<evidence type="ECO:0000256" key="38">
    <source>
        <dbReference type="ARBA" id="ARBA00032865"/>
    </source>
</evidence>
<evidence type="ECO:0000256" key="26">
    <source>
        <dbReference type="ARBA" id="ARBA00023011"/>
    </source>
</evidence>
<evidence type="ECO:0000256" key="25">
    <source>
        <dbReference type="ARBA" id="ARBA00023006"/>
    </source>
</evidence>
<keyword evidence="31" id="KW-0804">Transcription</keyword>
<dbReference type="PANTHER" id="PTHR24346:SF87">
    <property type="entry name" value="ACETYL-COA CARBOXYLASE KINASE"/>
    <property type="match status" value="1"/>
</dbReference>
<evidence type="ECO:0000256" key="40">
    <source>
        <dbReference type="ARBA" id="ARBA00047899"/>
    </source>
</evidence>
<dbReference type="PANTHER" id="PTHR24346">
    <property type="entry name" value="MAP/MICROTUBULE AFFINITY-REGULATING KINASE"/>
    <property type="match status" value="1"/>
</dbReference>
<dbReference type="EC" id="2.7.11.26" evidence="6"/>
<comment type="subcellular location">
    <subcellularLocation>
        <location evidence="3">Cytoplasm</location>
    </subcellularLocation>
    <subcellularLocation>
        <location evidence="2">Nucleus</location>
    </subcellularLocation>
</comment>
<evidence type="ECO:0000256" key="14">
    <source>
        <dbReference type="ARBA" id="ARBA00022687"/>
    </source>
</evidence>
<evidence type="ECO:0000256" key="42">
    <source>
        <dbReference type="ARBA" id="ARBA00048417"/>
    </source>
</evidence>
<reference evidence="51 52" key="1">
    <citation type="journal article" date="2024" name="Proc. Natl. Acad. Sci. U.S.A.">
        <title>The genetic regulatory architecture and epigenomic basis for age-related changes in rattlesnake venom.</title>
        <authorList>
            <person name="Hogan M.P."/>
            <person name="Holding M.L."/>
            <person name="Nystrom G.S."/>
            <person name="Colston T.J."/>
            <person name="Bartlett D.A."/>
            <person name="Mason A.J."/>
            <person name="Ellsworth S.A."/>
            <person name="Rautsaw R.M."/>
            <person name="Lawrence K.C."/>
            <person name="Strickland J.L."/>
            <person name="He B."/>
            <person name="Fraser P."/>
            <person name="Margres M.J."/>
            <person name="Gilbert D.M."/>
            <person name="Gibbs H.L."/>
            <person name="Parkinson C.L."/>
            <person name="Rokyta D.R."/>
        </authorList>
    </citation>
    <scope>NUCLEOTIDE SEQUENCE [LARGE SCALE GENOMIC DNA]</scope>
    <source>
        <strain evidence="51">DRR0105</strain>
    </source>
</reference>
<evidence type="ECO:0000256" key="27">
    <source>
        <dbReference type="ARBA" id="ARBA00023015"/>
    </source>
</evidence>
<keyword evidence="18" id="KW-0152">Cholesterol biosynthesis</keyword>
<evidence type="ECO:0000256" key="1">
    <source>
        <dbReference type="ARBA" id="ARBA00001946"/>
    </source>
</evidence>
<dbReference type="EC" id="2.7.11.1" evidence="7"/>
<keyword evidence="13" id="KW-0808">Transferase</keyword>
<evidence type="ECO:0000256" key="48">
    <source>
        <dbReference type="PROSITE-ProRule" id="PRU10141"/>
    </source>
</evidence>
<keyword evidence="10" id="KW-0723">Serine/threonine-protein kinase</keyword>
<dbReference type="InterPro" id="IPR008271">
    <property type="entry name" value="Ser/Thr_kinase_AS"/>
</dbReference>
<keyword evidence="12" id="KW-0597">Phosphoprotein</keyword>
<evidence type="ECO:0000256" key="20">
    <source>
        <dbReference type="ARBA" id="ARBA00022840"/>
    </source>
</evidence>
<evidence type="ECO:0000256" key="13">
    <source>
        <dbReference type="ARBA" id="ARBA00022679"/>
    </source>
</evidence>
<keyword evidence="33" id="KW-0325">Glycoprotein</keyword>
<dbReference type="GO" id="GO:0005737">
    <property type="term" value="C:cytoplasm"/>
    <property type="evidence" value="ECO:0007669"/>
    <property type="project" value="UniProtKB-SubCell"/>
</dbReference>